<evidence type="ECO:0000256" key="1">
    <source>
        <dbReference type="SAM" id="Coils"/>
    </source>
</evidence>
<protein>
    <submittedName>
        <fullName evidence="3">Uncharacterized protein</fullName>
    </submittedName>
</protein>
<evidence type="ECO:0000256" key="2">
    <source>
        <dbReference type="SAM" id="MobiDB-lite"/>
    </source>
</evidence>
<dbReference type="Proteomes" id="UP001150238">
    <property type="component" value="Unassembled WGS sequence"/>
</dbReference>
<sequence>MDKGAPSSVREPRSTPVLKVALSRSTPTSVHPSAQPVTEKDSKLKLLVPEEASPRVSSEGASRDAPSAPLNRILTQESAGQLHSQETNVALSETYAPLPLPIPSSQPEHLPHPNEPDETPESFEQQLLKLADQELVITNLIRDEQAMMARSRTLYDEYIVAHQRTHQLIIDHLKAAMEARRALREYEKANTELKHLQQRRQALHRHQELARLGMLVMDP</sequence>
<reference evidence="3" key="1">
    <citation type="submission" date="2022-08" db="EMBL/GenBank/DDBJ databases">
        <authorList>
            <consortium name="DOE Joint Genome Institute"/>
            <person name="Min B."/>
            <person name="Riley R."/>
            <person name="Sierra-Patev S."/>
            <person name="Naranjo-Ortiz M."/>
            <person name="Looney B."/>
            <person name="Konkel Z."/>
            <person name="Slot J.C."/>
            <person name="Sakamoto Y."/>
            <person name="Steenwyk J.L."/>
            <person name="Rokas A."/>
            <person name="Carro J."/>
            <person name="Camarero S."/>
            <person name="Ferreira P."/>
            <person name="Molpeceres G."/>
            <person name="Ruiz-Duenas F.J."/>
            <person name="Serrano A."/>
            <person name="Henrissat B."/>
            <person name="Drula E."/>
            <person name="Hughes K.W."/>
            <person name="Mata J.L."/>
            <person name="Ishikawa N.K."/>
            <person name="Vargas-Isla R."/>
            <person name="Ushijima S."/>
            <person name="Smith C.A."/>
            <person name="Ahrendt S."/>
            <person name="Andreopoulos W."/>
            <person name="He G."/>
            <person name="Labutti K."/>
            <person name="Lipzen A."/>
            <person name="Ng V."/>
            <person name="Sandor L."/>
            <person name="Barry K."/>
            <person name="Martinez A.T."/>
            <person name="Xiao Y."/>
            <person name="Gibbons J.G."/>
            <person name="Terashima K."/>
            <person name="Hibbett D.S."/>
            <person name="Grigoriev I.V."/>
        </authorList>
    </citation>
    <scope>NUCLEOTIDE SEQUENCE</scope>
    <source>
        <strain evidence="3">Sp2 HRB7682 ss15</strain>
    </source>
</reference>
<feature type="compositionally biased region" description="Polar residues" evidence="2">
    <location>
        <begin position="23"/>
        <end position="36"/>
    </location>
</feature>
<dbReference type="EMBL" id="JANVFS010000028">
    <property type="protein sequence ID" value="KAJ4471718.1"/>
    <property type="molecule type" value="Genomic_DNA"/>
</dbReference>
<comment type="caution">
    <text evidence="3">The sequence shown here is derived from an EMBL/GenBank/DDBJ whole genome shotgun (WGS) entry which is preliminary data.</text>
</comment>
<dbReference type="AlphaFoldDB" id="A0A9W9A0L9"/>
<keyword evidence="1" id="KW-0175">Coiled coil</keyword>
<evidence type="ECO:0000313" key="4">
    <source>
        <dbReference type="Proteomes" id="UP001150238"/>
    </source>
</evidence>
<feature type="coiled-coil region" evidence="1">
    <location>
        <begin position="176"/>
        <end position="206"/>
    </location>
</feature>
<feature type="region of interest" description="Disordered" evidence="2">
    <location>
        <begin position="97"/>
        <end position="121"/>
    </location>
</feature>
<name>A0A9W9A0L9_9AGAR</name>
<gene>
    <name evidence="3" type="ORF">C8J55DRAFT_151574</name>
</gene>
<organism evidence="3 4">
    <name type="scientific">Lentinula lateritia</name>
    <dbReference type="NCBI Taxonomy" id="40482"/>
    <lineage>
        <taxon>Eukaryota</taxon>
        <taxon>Fungi</taxon>
        <taxon>Dikarya</taxon>
        <taxon>Basidiomycota</taxon>
        <taxon>Agaricomycotina</taxon>
        <taxon>Agaricomycetes</taxon>
        <taxon>Agaricomycetidae</taxon>
        <taxon>Agaricales</taxon>
        <taxon>Marasmiineae</taxon>
        <taxon>Omphalotaceae</taxon>
        <taxon>Lentinula</taxon>
    </lineage>
</organism>
<feature type="region of interest" description="Disordered" evidence="2">
    <location>
        <begin position="1"/>
        <end position="74"/>
    </location>
</feature>
<reference evidence="3" key="2">
    <citation type="journal article" date="2023" name="Proc. Natl. Acad. Sci. U.S.A.">
        <title>A global phylogenomic analysis of the shiitake genus Lentinula.</title>
        <authorList>
            <person name="Sierra-Patev S."/>
            <person name="Min B."/>
            <person name="Naranjo-Ortiz M."/>
            <person name="Looney B."/>
            <person name="Konkel Z."/>
            <person name="Slot J.C."/>
            <person name="Sakamoto Y."/>
            <person name="Steenwyk J.L."/>
            <person name="Rokas A."/>
            <person name="Carro J."/>
            <person name="Camarero S."/>
            <person name="Ferreira P."/>
            <person name="Molpeceres G."/>
            <person name="Ruiz-Duenas F.J."/>
            <person name="Serrano A."/>
            <person name="Henrissat B."/>
            <person name="Drula E."/>
            <person name="Hughes K.W."/>
            <person name="Mata J.L."/>
            <person name="Ishikawa N.K."/>
            <person name="Vargas-Isla R."/>
            <person name="Ushijima S."/>
            <person name="Smith C.A."/>
            <person name="Donoghue J."/>
            <person name="Ahrendt S."/>
            <person name="Andreopoulos W."/>
            <person name="He G."/>
            <person name="LaButti K."/>
            <person name="Lipzen A."/>
            <person name="Ng V."/>
            <person name="Riley R."/>
            <person name="Sandor L."/>
            <person name="Barry K."/>
            <person name="Martinez A.T."/>
            <person name="Xiao Y."/>
            <person name="Gibbons J.G."/>
            <person name="Terashima K."/>
            <person name="Grigoriev I.V."/>
            <person name="Hibbett D."/>
        </authorList>
    </citation>
    <scope>NUCLEOTIDE SEQUENCE</scope>
    <source>
        <strain evidence="3">Sp2 HRB7682 ss15</strain>
    </source>
</reference>
<proteinExistence type="predicted"/>
<accession>A0A9W9A0L9</accession>
<evidence type="ECO:0000313" key="3">
    <source>
        <dbReference type="EMBL" id="KAJ4471718.1"/>
    </source>
</evidence>